<reference evidence="1 2" key="1">
    <citation type="journal article" date="2013" name="Genome Biol.">
        <title>The genome sequence of the most widely cultivated cacao type and its use to identify candidate genes regulating pod color.</title>
        <authorList>
            <person name="Motamayor J.C."/>
            <person name="Mockaitis K."/>
            <person name="Schmutz J."/>
            <person name="Haiminen N."/>
            <person name="Iii D.L."/>
            <person name="Cornejo O."/>
            <person name="Findley S.D."/>
            <person name="Zheng P."/>
            <person name="Utro F."/>
            <person name="Royaert S."/>
            <person name="Saski C."/>
            <person name="Jenkins J."/>
            <person name="Podicheti R."/>
            <person name="Zhao M."/>
            <person name="Scheffler B.E."/>
            <person name="Stack J.C."/>
            <person name="Feltus F.A."/>
            <person name="Mustiga G.M."/>
            <person name="Amores F."/>
            <person name="Phillips W."/>
            <person name="Marelli J.P."/>
            <person name="May G.D."/>
            <person name="Shapiro H."/>
            <person name="Ma J."/>
            <person name="Bustamante C.D."/>
            <person name="Schnell R.J."/>
            <person name="Main D."/>
            <person name="Gilbert D."/>
            <person name="Parida L."/>
            <person name="Kuhn D.N."/>
        </authorList>
    </citation>
    <scope>NUCLEOTIDE SEQUENCE [LARGE SCALE GENOMIC DNA]</scope>
    <source>
        <strain evidence="2">cv. Matina 1-6</strain>
    </source>
</reference>
<accession>A0A061GJX2</accession>
<dbReference type="Gramene" id="EOY29673">
    <property type="protein sequence ID" value="EOY29673"/>
    <property type="gene ID" value="TCM_037146"/>
</dbReference>
<evidence type="ECO:0000313" key="1">
    <source>
        <dbReference type="EMBL" id="EOY29673.1"/>
    </source>
</evidence>
<dbReference type="Proteomes" id="UP000026915">
    <property type="component" value="Chromosome 9"/>
</dbReference>
<gene>
    <name evidence="1" type="ORF">TCM_037146</name>
</gene>
<organism evidence="1 2">
    <name type="scientific">Theobroma cacao</name>
    <name type="common">Cacao</name>
    <name type="synonym">Cocoa</name>
    <dbReference type="NCBI Taxonomy" id="3641"/>
    <lineage>
        <taxon>Eukaryota</taxon>
        <taxon>Viridiplantae</taxon>
        <taxon>Streptophyta</taxon>
        <taxon>Embryophyta</taxon>
        <taxon>Tracheophyta</taxon>
        <taxon>Spermatophyta</taxon>
        <taxon>Magnoliopsida</taxon>
        <taxon>eudicotyledons</taxon>
        <taxon>Gunneridae</taxon>
        <taxon>Pentapetalae</taxon>
        <taxon>rosids</taxon>
        <taxon>malvids</taxon>
        <taxon>Malvales</taxon>
        <taxon>Malvaceae</taxon>
        <taxon>Byttnerioideae</taxon>
        <taxon>Theobroma</taxon>
    </lineage>
</organism>
<sequence length="87" mass="9599">MVSRPCGMKASAESIQGEKQKSHGLVCLLAFVRLPEPGRQEFEKNLIMLREEIWLLIANIATDVMKSKASGQLSPFKLIQVCSVLGV</sequence>
<dbReference type="EMBL" id="CM001887">
    <property type="protein sequence ID" value="EOY29673.1"/>
    <property type="molecule type" value="Genomic_DNA"/>
</dbReference>
<protein>
    <submittedName>
        <fullName evidence="1">Uncharacterized protein</fullName>
    </submittedName>
</protein>
<keyword evidence="2" id="KW-1185">Reference proteome</keyword>
<dbReference type="AlphaFoldDB" id="A0A061GJX2"/>
<dbReference type="InParanoid" id="A0A061GJX2"/>
<evidence type="ECO:0000313" key="2">
    <source>
        <dbReference type="Proteomes" id="UP000026915"/>
    </source>
</evidence>
<name>A0A061GJX2_THECC</name>
<dbReference type="HOGENOM" id="CLU_2487944_0_0_1"/>
<proteinExistence type="predicted"/>